<feature type="transmembrane region" description="Helical" evidence="2">
    <location>
        <begin position="293"/>
        <end position="317"/>
    </location>
</feature>
<evidence type="ECO:0000256" key="2">
    <source>
        <dbReference type="SAM" id="Phobius"/>
    </source>
</evidence>
<evidence type="ECO:0000313" key="4">
    <source>
        <dbReference type="Proteomes" id="UP000423413"/>
    </source>
</evidence>
<accession>A0AAE6URW2</accession>
<organism evidence="3 4">
    <name type="scientific">Pseudomonas coronafaciens pv. coronafaciens</name>
    <dbReference type="NCBI Taxonomy" id="235275"/>
    <lineage>
        <taxon>Bacteria</taxon>
        <taxon>Pseudomonadati</taxon>
        <taxon>Pseudomonadota</taxon>
        <taxon>Gammaproteobacteria</taxon>
        <taxon>Pseudomonadales</taxon>
        <taxon>Pseudomonadaceae</taxon>
        <taxon>Pseudomonas</taxon>
        <taxon>Pseudomonas coronafaciens</taxon>
    </lineage>
</organism>
<keyword evidence="2" id="KW-0472">Membrane</keyword>
<dbReference type="EMBL" id="CP046442">
    <property type="protein sequence ID" value="QGT84808.1"/>
    <property type="molecule type" value="Genomic_DNA"/>
</dbReference>
<geneLocation type="plasmid" evidence="3 4">
    <name>unnamed1</name>
</geneLocation>
<sequence>MQSQVIHIPRVTDKTILSFFGKVCELTGVDTVTISTIGFGTLGTEDLSNPSDELKQLLSKNSALIYSVGITIEGLFINYSRNGEDGSPNNAIFSKITLSHDPNSYQRKQLPDIGLILEVVELINKKLKAFSPSIELGNHAAQAKLETLHNSTLERLELLNEELISKTHEYRSALDQEFSEQRSRLDAEHSSKATMLEEIHAQKIAEIADERDSLQKQKQELDDKSNTHARREIRRDILREIKARQSVFTLTEGTNKLRKPIAAGMSLLILFFVTMTISSTWELYRQFQALDPQHLIITTVKQIAFTAGTVGSILFAIRWMNRWFELHMHSEFSLKQFELDMERASCLVETNLEWKEVKGSGMPTELLKPLSKNLFDTQQESVENLVHPADQLASALVGSASAIRLQTGDSMLEIDPKKLAKTKPVHSSAAKN</sequence>
<feature type="transmembrane region" description="Helical" evidence="2">
    <location>
        <begin position="261"/>
        <end position="281"/>
    </location>
</feature>
<keyword evidence="2" id="KW-1133">Transmembrane helix</keyword>
<protein>
    <submittedName>
        <fullName evidence="3">Uncharacterized protein</fullName>
    </submittedName>
</protein>
<name>A0AAE6URW2_9PSED</name>
<dbReference type="RefSeq" id="WP_191892893.1">
    <property type="nucleotide sequence ID" value="NZ_CP046442.1"/>
</dbReference>
<dbReference type="Proteomes" id="UP000423413">
    <property type="component" value="Plasmid unnamed1"/>
</dbReference>
<dbReference type="AlphaFoldDB" id="A0AAE6URW2"/>
<gene>
    <name evidence="3" type="ORF">GMO17_27110</name>
</gene>
<evidence type="ECO:0000256" key="1">
    <source>
        <dbReference type="SAM" id="Coils"/>
    </source>
</evidence>
<proteinExistence type="predicted"/>
<keyword evidence="3" id="KW-0614">Plasmid</keyword>
<keyword evidence="1" id="KW-0175">Coiled coil</keyword>
<keyword evidence="2" id="KW-0812">Transmembrane</keyword>
<feature type="coiled-coil region" evidence="1">
    <location>
        <begin position="204"/>
        <end position="231"/>
    </location>
</feature>
<reference evidence="3 4" key="1">
    <citation type="submission" date="2019-11" db="EMBL/GenBank/DDBJ databases">
        <title>Complete genome sequence of Pseudomonas syringae pv. coronafaciens isolate B19001 originated in imported oat cereal.</title>
        <authorList>
            <person name="Kim S.M."/>
            <person name="Lee B.C."/>
            <person name="Seo S.J."/>
            <person name="Lee J.E."/>
            <person name="Choi N.J."/>
            <person name="Park J.H."/>
        </authorList>
    </citation>
    <scope>NUCLEOTIDE SEQUENCE [LARGE SCALE GENOMIC DNA]</scope>
    <source>
        <strain evidence="3 4">B19001</strain>
        <plasmid evidence="3 4">unnamed1</plasmid>
    </source>
</reference>
<evidence type="ECO:0000313" key="3">
    <source>
        <dbReference type="EMBL" id="QGT84808.1"/>
    </source>
</evidence>